<feature type="transmembrane region" description="Helical" evidence="6">
    <location>
        <begin position="70"/>
        <end position="92"/>
    </location>
</feature>
<reference evidence="7" key="1">
    <citation type="journal article" date="2018" name="Mitochondrial DNA A DNA Mapp Seq Anal">
        <title>Comparative analysis of the mitochondrial genomes of six newly sequenced diatoms reveals group II introns in the barcoding region of cox1.</title>
        <authorList>
            <person name="Pogoda C.S."/>
            <person name="Keepers K.G."/>
            <person name="Hamsher S.E."/>
            <person name="Stepanek J.G."/>
            <person name="Kane N.C."/>
            <person name="Kociolek J.P."/>
        </authorList>
    </citation>
    <scope>NUCLEOTIDE SEQUENCE</scope>
</reference>
<dbReference type="GO" id="GO:0065002">
    <property type="term" value="P:intracellular protein transmembrane transport"/>
    <property type="evidence" value="ECO:0007669"/>
    <property type="project" value="TreeGrafter"/>
</dbReference>
<gene>
    <name evidence="7" type="primary">tatC</name>
</gene>
<evidence type="ECO:0000313" key="7">
    <source>
        <dbReference type="EMBL" id="AVR57487.1"/>
    </source>
</evidence>
<evidence type="ECO:0000256" key="6">
    <source>
        <dbReference type="SAM" id="Phobius"/>
    </source>
</evidence>
<dbReference type="GO" id="GO:0033281">
    <property type="term" value="C:TAT protein transport complex"/>
    <property type="evidence" value="ECO:0007669"/>
    <property type="project" value="TreeGrafter"/>
</dbReference>
<dbReference type="AlphaFoldDB" id="A0A3G1PWA7"/>
<keyword evidence="3 6" id="KW-0812">Transmembrane</keyword>
<evidence type="ECO:0000256" key="4">
    <source>
        <dbReference type="ARBA" id="ARBA00022989"/>
    </source>
</evidence>
<organism evidence="7">
    <name type="scientific">Entomoneis sp</name>
    <dbReference type="NCBI Taxonomy" id="186043"/>
    <lineage>
        <taxon>Eukaryota</taxon>
        <taxon>Sar</taxon>
        <taxon>Stramenopiles</taxon>
        <taxon>Ochrophyta</taxon>
        <taxon>Bacillariophyta</taxon>
        <taxon>Bacillariophyceae</taxon>
        <taxon>Bacillariophycidae</taxon>
        <taxon>Entomoneidaceae</taxon>
        <taxon>Entomoneis</taxon>
    </lineage>
</organism>
<evidence type="ECO:0000256" key="1">
    <source>
        <dbReference type="ARBA" id="ARBA00004141"/>
    </source>
</evidence>
<geneLocation type="mitochondrion" evidence="7"/>
<proteinExistence type="inferred from homology"/>
<name>A0A3G1PWA7_9STRA</name>
<keyword evidence="4 6" id="KW-1133">Transmembrane helix</keyword>
<dbReference type="InterPro" id="IPR002033">
    <property type="entry name" value="TatC"/>
</dbReference>
<dbReference type="GO" id="GO:0043953">
    <property type="term" value="P:protein transport by the Tat complex"/>
    <property type="evidence" value="ECO:0007669"/>
    <property type="project" value="TreeGrafter"/>
</dbReference>
<accession>A0A3G1PWA7</accession>
<dbReference type="EMBL" id="MF997419">
    <property type="protein sequence ID" value="AVR57487.1"/>
    <property type="molecule type" value="Genomic_DNA"/>
</dbReference>
<dbReference type="Pfam" id="PF00902">
    <property type="entry name" value="TatC"/>
    <property type="match status" value="1"/>
</dbReference>
<keyword evidence="5 6" id="KW-0472">Membrane</keyword>
<protein>
    <submittedName>
        <fullName evidence="7">SecY-independent transporter protein</fullName>
    </submittedName>
</protein>
<feature type="transmembrane region" description="Helical" evidence="6">
    <location>
        <begin position="41"/>
        <end position="64"/>
    </location>
</feature>
<feature type="transmembrane region" description="Helical" evidence="6">
    <location>
        <begin position="212"/>
        <end position="231"/>
    </location>
</feature>
<evidence type="ECO:0000256" key="2">
    <source>
        <dbReference type="ARBA" id="ARBA00008882"/>
    </source>
</evidence>
<comment type="subcellular location">
    <subcellularLocation>
        <location evidence="1">Membrane</location>
        <topology evidence="1">Multi-pass membrane protein</topology>
    </subcellularLocation>
</comment>
<evidence type="ECO:0000256" key="3">
    <source>
        <dbReference type="ARBA" id="ARBA00022692"/>
    </source>
</evidence>
<dbReference type="PANTHER" id="PTHR30371">
    <property type="entry name" value="SEC-INDEPENDENT PROTEIN TRANSLOCASE PROTEIN TATC"/>
    <property type="match status" value="1"/>
</dbReference>
<feature type="transmembrane region" description="Helical" evidence="6">
    <location>
        <begin position="158"/>
        <end position="179"/>
    </location>
</feature>
<sequence>MGHFFLEITNRLVLMIFVKLNLLITCYYYKEVLYFILINDLILNNNFNFYFVYTNITELFLVYFKLVNFFSLQFFFLYLLYTLFTFVVPALYKKEFILLKKALLFLLTLLISNFFLVIVFIFPATWAFFYSFQELFLKNLIFLEVRINDYFQFFTKTYYFMLIYIFNAVIIFLVTKKLYYSKIYIKKFRKLNYLAFFFLFTLINPVDLFSQIFFLAIFYFCYELLLFFLFLKKVLFVFIKIR</sequence>
<feature type="transmembrane region" description="Helical" evidence="6">
    <location>
        <begin position="191"/>
        <end position="206"/>
    </location>
</feature>
<dbReference type="GO" id="GO:0009977">
    <property type="term" value="F:proton motive force dependent protein transmembrane transporter activity"/>
    <property type="evidence" value="ECO:0007669"/>
    <property type="project" value="TreeGrafter"/>
</dbReference>
<keyword evidence="7" id="KW-0496">Mitochondrion</keyword>
<feature type="transmembrane region" description="Helical" evidence="6">
    <location>
        <begin position="12"/>
        <end position="29"/>
    </location>
</feature>
<comment type="similarity">
    <text evidence="2">Belongs to the TatC family.</text>
</comment>
<evidence type="ECO:0000256" key="5">
    <source>
        <dbReference type="ARBA" id="ARBA00023136"/>
    </source>
</evidence>
<feature type="transmembrane region" description="Helical" evidence="6">
    <location>
        <begin position="104"/>
        <end position="129"/>
    </location>
</feature>
<dbReference type="PANTHER" id="PTHR30371:SF0">
    <property type="entry name" value="SEC-INDEPENDENT PROTEIN TRANSLOCASE PROTEIN TATC, CHLOROPLASTIC-RELATED"/>
    <property type="match status" value="1"/>
</dbReference>